<keyword evidence="6" id="KW-1185">Reference proteome</keyword>
<accession>A0ABY9T7R0</accession>
<evidence type="ECO:0000313" key="5">
    <source>
        <dbReference type="EMBL" id="WNC16140.1"/>
    </source>
</evidence>
<keyword evidence="1" id="KW-0175">Coiled coil</keyword>
<dbReference type="Proteomes" id="UP001256827">
    <property type="component" value="Chromosome"/>
</dbReference>
<dbReference type="InterPro" id="IPR012854">
    <property type="entry name" value="Cu_amine_oxidase-like_N"/>
</dbReference>
<feature type="signal peptide" evidence="3">
    <location>
        <begin position="1"/>
        <end position="26"/>
    </location>
</feature>
<feature type="compositionally biased region" description="Acidic residues" evidence="2">
    <location>
        <begin position="224"/>
        <end position="244"/>
    </location>
</feature>
<sequence length="251" mass="28110">MLKKQYLAIASALVLTVGLLPSTTDAKVGSQNLKASYNNIKVLYNGSQVSTTIEPFIVNGTTYIPLRMMADVFNKNIAWNGTTYTINVSDKADTNYESQLAAKDAQIKTLQDKIDSLNAKIDDLNDELDDADKDNDDVDDDLADLEDYLNDEFSDYDDFEDLDFTVDGDEDEVEVEIAIDVEAYEDEYDDLSKSDLEDLVIDVVEAVWDEFGDDVDVKGTIVDSSDDDDEIYDFEGDPDDEAIYLDDKEIN</sequence>
<organism evidence="5 6">
    <name type="scientific">Brevibacillus brevis</name>
    <name type="common">Bacillus brevis</name>
    <dbReference type="NCBI Taxonomy" id="1393"/>
    <lineage>
        <taxon>Bacteria</taxon>
        <taxon>Bacillati</taxon>
        <taxon>Bacillota</taxon>
        <taxon>Bacilli</taxon>
        <taxon>Bacillales</taxon>
        <taxon>Paenibacillaceae</taxon>
        <taxon>Brevibacillus</taxon>
    </lineage>
</organism>
<feature type="domain" description="Copper amine oxidase-like N-terminal" evidence="4">
    <location>
        <begin position="10"/>
        <end position="87"/>
    </location>
</feature>
<proteinExistence type="predicted"/>
<dbReference type="Pfam" id="PF07833">
    <property type="entry name" value="Cu_amine_oxidN1"/>
    <property type="match status" value="1"/>
</dbReference>
<dbReference type="Gene3D" id="3.30.457.10">
    <property type="entry name" value="Copper amine oxidase-like, N-terminal domain"/>
    <property type="match status" value="1"/>
</dbReference>
<evidence type="ECO:0000256" key="3">
    <source>
        <dbReference type="SAM" id="SignalP"/>
    </source>
</evidence>
<gene>
    <name evidence="5" type="ORF">RGB73_07420</name>
</gene>
<protein>
    <submittedName>
        <fullName evidence="5">Stalk domain-containing protein</fullName>
    </submittedName>
</protein>
<evidence type="ECO:0000313" key="6">
    <source>
        <dbReference type="Proteomes" id="UP001256827"/>
    </source>
</evidence>
<dbReference type="SUPFAM" id="SSF90257">
    <property type="entry name" value="Myosin rod fragments"/>
    <property type="match status" value="1"/>
</dbReference>
<reference evidence="5 6" key="1">
    <citation type="submission" date="2023-09" db="EMBL/GenBank/DDBJ databases">
        <title>Complete Genome and Methylome dissection of Bacillus brevis NEB573 original source of BbsI restriction endonuclease.</title>
        <authorList>
            <person name="Fomenkov A."/>
            <person name="Roberts R.D."/>
        </authorList>
    </citation>
    <scope>NUCLEOTIDE SEQUENCE [LARGE SCALE GENOMIC DNA]</scope>
    <source>
        <strain evidence="5 6">NEB573</strain>
    </source>
</reference>
<keyword evidence="3" id="KW-0732">Signal</keyword>
<dbReference type="Gene3D" id="1.10.287.1490">
    <property type="match status" value="1"/>
</dbReference>
<dbReference type="InterPro" id="IPR036582">
    <property type="entry name" value="Mao_N_sf"/>
</dbReference>
<dbReference type="SUPFAM" id="SSF55383">
    <property type="entry name" value="Copper amine oxidase, domain N"/>
    <property type="match status" value="1"/>
</dbReference>
<feature type="coiled-coil region" evidence="1">
    <location>
        <begin position="100"/>
        <end position="148"/>
    </location>
</feature>
<evidence type="ECO:0000259" key="4">
    <source>
        <dbReference type="Pfam" id="PF07833"/>
    </source>
</evidence>
<dbReference type="EMBL" id="CP134050">
    <property type="protein sequence ID" value="WNC16140.1"/>
    <property type="molecule type" value="Genomic_DNA"/>
</dbReference>
<dbReference type="RefSeq" id="WP_310770552.1">
    <property type="nucleotide sequence ID" value="NZ_CP134050.1"/>
</dbReference>
<evidence type="ECO:0000256" key="2">
    <source>
        <dbReference type="SAM" id="MobiDB-lite"/>
    </source>
</evidence>
<evidence type="ECO:0000256" key="1">
    <source>
        <dbReference type="SAM" id="Coils"/>
    </source>
</evidence>
<feature type="chain" id="PRO_5046409114" evidence="3">
    <location>
        <begin position="27"/>
        <end position="251"/>
    </location>
</feature>
<feature type="region of interest" description="Disordered" evidence="2">
    <location>
        <begin position="219"/>
        <end position="251"/>
    </location>
</feature>
<name>A0ABY9T7R0_BREBE</name>